<dbReference type="Proteomes" id="UP001589891">
    <property type="component" value="Unassembled WGS sequence"/>
</dbReference>
<keyword evidence="3" id="KW-1185">Reference proteome</keyword>
<gene>
    <name evidence="2" type="ORF">ACFFGX_04405</name>
</gene>
<sequence>MASGPGWQTRMDATLADWLKTHSPE</sequence>
<proteinExistence type="predicted"/>
<evidence type="ECO:0000256" key="1">
    <source>
        <dbReference type="SAM" id="MobiDB-lite"/>
    </source>
</evidence>
<accession>A0ABV6SID1</accession>
<evidence type="ECO:0000313" key="3">
    <source>
        <dbReference type="Proteomes" id="UP001589891"/>
    </source>
</evidence>
<comment type="caution">
    <text evidence="2">The sequence shown here is derived from an EMBL/GenBank/DDBJ whole genome shotgun (WGS) entry which is preliminary data.</text>
</comment>
<dbReference type="RefSeq" id="WP_376943254.1">
    <property type="nucleotide sequence ID" value="NZ_JBHLSS010000028.1"/>
</dbReference>
<name>A0ABV6SID1_AZOPA</name>
<dbReference type="EMBL" id="JBHLSS010000028">
    <property type="protein sequence ID" value="MFC0708866.1"/>
    <property type="molecule type" value="Genomic_DNA"/>
</dbReference>
<protein>
    <submittedName>
        <fullName evidence="2">Uncharacterized protein</fullName>
    </submittedName>
</protein>
<organism evidence="2 3">
    <name type="scientific">Azorhizophilus paspali</name>
    <name type="common">Azotobacter paspali</name>
    <dbReference type="NCBI Taxonomy" id="69963"/>
    <lineage>
        <taxon>Bacteria</taxon>
        <taxon>Pseudomonadati</taxon>
        <taxon>Pseudomonadota</taxon>
        <taxon>Gammaproteobacteria</taxon>
        <taxon>Pseudomonadales</taxon>
        <taxon>Pseudomonadaceae</taxon>
        <taxon>Azorhizophilus</taxon>
    </lineage>
</organism>
<evidence type="ECO:0000313" key="2">
    <source>
        <dbReference type="EMBL" id="MFC0708866.1"/>
    </source>
</evidence>
<feature type="region of interest" description="Disordered" evidence="1">
    <location>
        <begin position="1"/>
        <end position="25"/>
    </location>
</feature>
<reference evidence="2 3" key="1">
    <citation type="submission" date="2024-09" db="EMBL/GenBank/DDBJ databases">
        <authorList>
            <person name="Sun Q."/>
            <person name="Mori K."/>
        </authorList>
    </citation>
    <scope>NUCLEOTIDE SEQUENCE [LARGE SCALE GENOMIC DNA]</scope>
    <source>
        <strain evidence="2 3">NCAIM B.01794</strain>
    </source>
</reference>